<evidence type="ECO:0000313" key="2">
    <source>
        <dbReference type="EMBL" id="GFP58537.1"/>
    </source>
</evidence>
<dbReference type="EMBL" id="BLZH01000010">
    <property type="protein sequence ID" value="GFP58537.1"/>
    <property type="molecule type" value="Genomic_DNA"/>
</dbReference>
<organism evidence="2 3">
    <name type="scientific">Trichoderma asperellum</name>
    <name type="common">Filamentous fungus</name>
    <dbReference type="NCBI Taxonomy" id="101201"/>
    <lineage>
        <taxon>Eukaryota</taxon>
        <taxon>Fungi</taxon>
        <taxon>Dikarya</taxon>
        <taxon>Ascomycota</taxon>
        <taxon>Pezizomycotina</taxon>
        <taxon>Sordariomycetes</taxon>
        <taxon>Hypocreomycetidae</taxon>
        <taxon>Hypocreales</taxon>
        <taxon>Hypocreaceae</taxon>
        <taxon>Trichoderma</taxon>
    </lineage>
</organism>
<accession>A0A6V8R0L7</accession>
<evidence type="ECO:0000313" key="3">
    <source>
        <dbReference type="Proteomes" id="UP000517252"/>
    </source>
</evidence>
<feature type="region of interest" description="Disordered" evidence="1">
    <location>
        <begin position="705"/>
        <end position="726"/>
    </location>
</feature>
<protein>
    <submittedName>
        <fullName evidence="2">Uncharacterized protein</fullName>
    </submittedName>
</protein>
<dbReference type="Proteomes" id="UP000517252">
    <property type="component" value="Unassembled WGS sequence"/>
</dbReference>
<comment type="caution">
    <text evidence="2">The sequence shown here is derived from an EMBL/GenBank/DDBJ whole genome shotgun (WGS) entry which is preliminary data.</text>
</comment>
<name>A0A6V8R0L7_TRIAP</name>
<dbReference type="AlphaFoldDB" id="A0A6V8R0L7"/>
<evidence type="ECO:0000256" key="1">
    <source>
        <dbReference type="SAM" id="MobiDB-lite"/>
    </source>
</evidence>
<dbReference type="OrthoDB" id="3029913at2759"/>
<gene>
    <name evidence="2" type="ORF">TASIC1_0010034800</name>
</gene>
<proteinExistence type="predicted"/>
<reference evidence="2 3" key="1">
    <citation type="submission" date="2020-07" db="EMBL/GenBank/DDBJ databases">
        <title>Trichoderma asperellum IC-1 whole genome shotgun sequence.</title>
        <authorList>
            <person name="Kanamasa S."/>
            <person name="Takahashi H."/>
        </authorList>
    </citation>
    <scope>NUCLEOTIDE SEQUENCE [LARGE SCALE GENOMIC DNA]</scope>
    <source>
        <strain evidence="2 3">IC-1</strain>
    </source>
</reference>
<sequence length="870" mass="96166">MASSHRRLVHRDAQRILSGTPRPLAPGEARLYSYFEPSLTDGLYYVKVSQTIEAPADPNESDQNTQKDAIEATGQAFMAVAPRFSLQQGAVDSVFPTPGTRAEHTVLPHIVLTDPNLPWNGSPSTVHLPPHEDKETDQSRTTWLALMVFSVEELQMNKPDIDNVMRYLPEDLKREQSETGALRMIARDTPKLNGVINTTAFNNTLDAKEAAEPTDVVVLPGQLFTALFTEPGGDAHKLNVASYKHMAHVRRIATDGMANAGSKDDDALLSIVISRRTGPIDSDLPTLMAVHLLSLVFDENMPFPTANDRVAMTSLHSWTYTCLPSKDVAGTFDLLTNLGQNLNILRTGDYANPNPSVSGDDSRDVSLADIIEARQVEGYTLCRYRTVTGEVTAALIRGPLVPRRVERPLRDGLTMQSNCGSDLAIFDKKLGLMDTTYSSAWQLGKTLALADERFCFALSRLRNAVRGRGLDRSKQEIHTPFGDDGYGPRSKTADSMIDLIKGLCDINANLHASGGTAISLARNRRCHQDGEEISLNSIDTLSQNSTHISSRMSSHSNAEALMFAMSDTKGVMHNEYNISASPDYAYIYSWILDKVHLANVPVQYLIPDPSYLPQETLRFFFIDDNWIDASIDGALSLASHFEHAPDTDKSRTAIKLAINECLRTPDESLGGWNVPMPRYGLLLRSQLLVQFPGIAVEAVFSETRSEPISTSGDKSRVQAPENTPPKQPILIQKRLAPDTMYCLFDAAPPDLRRVIFRMPPHQQCFKIGQILTNKKLTVPWKKLYTTMESPRTAQPGDTLGSTEFDPTGNPAPVFDWNLRTLSPECFVTFLVDHERKGREKEVSDEEPTSAVLGLQLSSPSFELDIGDISS</sequence>
<feature type="region of interest" description="Disordered" evidence="1">
    <location>
        <begin position="1"/>
        <end position="22"/>
    </location>
</feature>